<dbReference type="Gene3D" id="3.10.450.40">
    <property type="match status" value="1"/>
</dbReference>
<feature type="chain" id="PRO_5041773916" description="Extracellular metalloproteinase" evidence="13">
    <location>
        <begin position="17"/>
        <end position="590"/>
    </location>
</feature>
<dbReference type="GO" id="GO:0005615">
    <property type="term" value="C:extracellular space"/>
    <property type="evidence" value="ECO:0007669"/>
    <property type="project" value="InterPro"/>
</dbReference>
<evidence type="ECO:0000256" key="9">
    <source>
        <dbReference type="ARBA" id="ARBA00023049"/>
    </source>
</evidence>
<evidence type="ECO:0000313" key="16">
    <source>
        <dbReference type="EMBL" id="KAJ3254026.1"/>
    </source>
</evidence>
<keyword evidence="10 13" id="KW-0865">Zymogen</keyword>
<evidence type="ECO:0000256" key="4">
    <source>
        <dbReference type="ARBA" id="ARBA00022670"/>
    </source>
</evidence>
<keyword evidence="3 13" id="KW-0964">Secreted</keyword>
<feature type="binding site" evidence="12">
    <location>
        <position position="396"/>
    </location>
    <ligand>
        <name>Zn(2+)</name>
        <dbReference type="ChEBI" id="CHEBI:29105"/>
        <note>catalytic</note>
    </ligand>
</feature>
<evidence type="ECO:0000256" key="13">
    <source>
        <dbReference type="RuleBase" id="RU364017"/>
    </source>
</evidence>
<comment type="cofactor">
    <cofactor evidence="12">
        <name>Zn(2+)</name>
        <dbReference type="ChEBI" id="CHEBI:29105"/>
    </cofactor>
    <text evidence="12">Binds 1 zinc ion per subunit.</text>
</comment>
<keyword evidence="5 12" id="KW-0479">Metal-binding</keyword>
<evidence type="ECO:0000256" key="7">
    <source>
        <dbReference type="ARBA" id="ARBA00022801"/>
    </source>
</evidence>
<dbReference type="AlphaFoldDB" id="A0AAD5UG85"/>
<keyword evidence="17" id="KW-1185">Reference proteome</keyword>
<protein>
    <recommendedName>
        <fullName evidence="13">Extracellular metalloproteinase</fullName>
        <ecNumber evidence="13">3.4.24.-</ecNumber>
    </recommendedName>
    <alternativeName>
        <fullName evidence="13">Fungalysin</fullName>
    </alternativeName>
</protein>
<dbReference type="Gene3D" id="1.10.390.10">
    <property type="entry name" value="Neutral Protease Domain 2"/>
    <property type="match status" value="1"/>
</dbReference>
<gene>
    <name evidence="16" type="ORF">HK103_007565</name>
</gene>
<feature type="compositionally biased region" description="Polar residues" evidence="14">
    <location>
        <begin position="253"/>
        <end position="262"/>
    </location>
</feature>
<dbReference type="InterPro" id="IPR001842">
    <property type="entry name" value="Peptidase_M36"/>
</dbReference>
<evidence type="ECO:0000256" key="8">
    <source>
        <dbReference type="ARBA" id="ARBA00022833"/>
    </source>
</evidence>
<feature type="region of interest" description="Disordered" evidence="14">
    <location>
        <begin position="340"/>
        <end position="366"/>
    </location>
</feature>
<comment type="caution">
    <text evidence="16">The sequence shown here is derived from an EMBL/GenBank/DDBJ whole genome shotgun (WGS) entry which is preliminary data.</text>
</comment>
<dbReference type="PANTHER" id="PTHR33478">
    <property type="entry name" value="EXTRACELLULAR METALLOPROTEINASE MEP"/>
    <property type="match status" value="1"/>
</dbReference>
<feature type="binding site" evidence="12">
    <location>
        <position position="422"/>
    </location>
    <ligand>
        <name>Zn(2+)</name>
        <dbReference type="ChEBI" id="CHEBI:29105"/>
        <note>catalytic</note>
    </ligand>
</feature>
<feature type="domain" description="FTP" evidence="15">
    <location>
        <begin position="78"/>
        <end position="127"/>
    </location>
</feature>
<evidence type="ECO:0000256" key="14">
    <source>
        <dbReference type="SAM" id="MobiDB-lite"/>
    </source>
</evidence>
<feature type="active site" evidence="11">
    <location>
        <position position="393"/>
    </location>
</feature>
<evidence type="ECO:0000256" key="10">
    <source>
        <dbReference type="ARBA" id="ARBA00023145"/>
    </source>
</evidence>
<dbReference type="PRINTS" id="PR00999">
    <property type="entry name" value="FUNGALYSIN"/>
</dbReference>
<dbReference type="EMBL" id="JADGKB010000094">
    <property type="protein sequence ID" value="KAJ3254026.1"/>
    <property type="molecule type" value="Genomic_DNA"/>
</dbReference>
<evidence type="ECO:0000256" key="5">
    <source>
        <dbReference type="ARBA" id="ARBA00022723"/>
    </source>
</evidence>
<dbReference type="Pfam" id="PF02128">
    <property type="entry name" value="Peptidase_M36"/>
    <property type="match status" value="1"/>
</dbReference>
<evidence type="ECO:0000256" key="6">
    <source>
        <dbReference type="ARBA" id="ARBA00022729"/>
    </source>
</evidence>
<keyword evidence="8 12" id="KW-0862">Zinc</keyword>
<dbReference type="Gene3D" id="3.10.170.10">
    <property type="match status" value="1"/>
</dbReference>
<reference evidence="16" key="1">
    <citation type="submission" date="2020-05" db="EMBL/GenBank/DDBJ databases">
        <title>Phylogenomic resolution of chytrid fungi.</title>
        <authorList>
            <person name="Stajich J.E."/>
            <person name="Amses K."/>
            <person name="Simmons R."/>
            <person name="Seto K."/>
            <person name="Myers J."/>
            <person name="Bonds A."/>
            <person name="Quandt C.A."/>
            <person name="Barry K."/>
            <person name="Liu P."/>
            <person name="Grigoriev I."/>
            <person name="Longcore J.E."/>
            <person name="James T.Y."/>
        </authorList>
    </citation>
    <scope>NUCLEOTIDE SEQUENCE</scope>
    <source>
        <strain evidence="16">PLAUS21</strain>
    </source>
</reference>
<keyword evidence="6 13" id="KW-0732">Signal</keyword>
<dbReference type="GO" id="GO:0008270">
    <property type="term" value="F:zinc ion binding"/>
    <property type="evidence" value="ECO:0007669"/>
    <property type="project" value="InterPro"/>
</dbReference>
<evidence type="ECO:0000259" key="15">
    <source>
        <dbReference type="Pfam" id="PF07504"/>
    </source>
</evidence>
<sequence>MKSFLQALIISGLVRAAPMKETHSIDYVKRNGVDLPFWYPESTSKTFSISPSLTAQSPADAVKFGTNYLLKQLGLTQDDLEIQQSYTDDAGVSHLYAVRKINGVKVDNHNANVHVKNGQVLAFSSSFPNVSQLKPTTVAATQAKVSLEDAVKIAEKQYGVPKDTYPATLVYLQVPSGKLVYAHQFQLKDSKKAKWYQVSVDAQTGQIIQTIDYFQHLATYKVVKLPKSNPSQGFEVVTDPADKTASPQGWHKTASQSFTNTQGNNVESMIGDLKADGGSSLTFDTNWDPNSEPTVDANQKAAIINNFYISNTLHDISYLYGFNEKAGNFQTSNFGKGGDEGDSVIINNQADGSDNANFATPPDGQRPEMNMYLWDMTTPQRDGSLENSIPLHEYTHGISNRLTGGSRQANCLGTNEAGGMGEGWSDTTANYLTRKEGETRDTATSALGDWVMNQPNGVRKYVYSTDMKKNPLTYSNVQGEVHAIGTVWATMLWEMYWNFVDQYGFSPNYHDPTQMKGNIMAFQLVIGGLTLQPCNPTFISARDAIIAADQAYYGGKNKCLIWKAFAKRGLGTDAVAKGHKNGFKLPTDCN</sequence>
<comment type="similarity">
    <text evidence="2 13">Belongs to the peptidase M36 family.</text>
</comment>
<dbReference type="InterPro" id="IPR050371">
    <property type="entry name" value="Fungal_virulence_M36"/>
</dbReference>
<feature type="compositionally biased region" description="Polar residues" evidence="14">
    <location>
        <begin position="345"/>
        <end position="358"/>
    </location>
</feature>
<dbReference type="Pfam" id="PF07504">
    <property type="entry name" value="FTP"/>
    <property type="match status" value="1"/>
</dbReference>
<feature type="signal peptide" evidence="13">
    <location>
        <begin position="1"/>
        <end position="16"/>
    </location>
</feature>
<dbReference type="InterPro" id="IPR027268">
    <property type="entry name" value="Peptidase_M4/M1_CTD_sf"/>
</dbReference>
<dbReference type="InterPro" id="IPR011096">
    <property type="entry name" value="FTP_domain"/>
</dbReference>
<feature type="binding site" evidence="12">
    <location>
        <position position="392"/>
    </location>
    <ligand>
        <name>Zn(2+)</name>
        <dbReference type="ChEBI" id="CHEBI:29105"/>
        <note>catalytic</note>
    </ligand>
</feature>
<evidence type="ECO:0000313" key="17">
    <source>
        <dbReference type="Proteomes" id="UP001210925"/>
    </source>
</evidence>
<evidence type="ECO:0000256" key="3">
    <source>
        <dbReference type="ARBA" id="ARBA00022525"/>
    </source>
</evidence>
<dbReference type="CDD" id="cd09596">
    <property type="entry name" value="M36"/>
    <property type="match status" value="1"/>
</dbReference>
<dbReference type="PANTHER" id="PTHR33478:SF1">
    <property type="entry name" value="EXTRACELLULAR METALLOPROTEINASE MEP"/>
    <property type="match status" value="1"/>
</dbReference>
<proteinExistence type="inferred from homology"/>
<evidence type="ECO:0000256" key="2">
    <source>
        <dbReference type="ARBA" id="ARBA00006006"/>
    </source>
</evidence>
<dbReference type="GO" id="GO:0004222">
    <property type="term" value="F:metalloendopeptidase activity"/>
    <property type="evidence" value="ECO:0007669"/>
    <property type="project" value="InterPro"/>
</dbReference>
<comment type="subcellular location">
    <subcellularLocation>
        <location evidence="1 13">Secreted</location>
    </subcellularLocation>
</comment>
<dbReference type="Proteomes" id="UP001210925">
    <property type="component" value="Unassembled WGS sequence"/>
</dbReference>
<dbReference type="GO" id="GO:0006508">
    <property type="term" value="P:proteolysis"/>
    <property type="evidence" value="ECO:0007669"/>
    <property type="project" value="UniProtKB-KW"/>
</dbReference>
<name>A0AAD5UG85_9FUNG</name>
<evidence type="ECO:0000256" key="11">
    <source>
        <dbReference type="PIRSR" id="PIRSR601842-1"/>
    </source>
</evidence>
<keyword evidence="7 13" id="KW-0378">Hydrolase</keyword>
<feature type="region of interest" description="Disordered" evidence="14">
    <location>
        <begin position="240"/>
        <end position="262"/>
    </location>
</feature>
<keyword evidence="9 13" id="KW-0482">Metalloprotease</keyword>
<dbReference type="EC" id="3.4.24.-" evidence="13"/>
<accession>A0AAD5UG85</accession>
<organism evidence="16 17">
    <name type="scientific">Boothiomyces macroporosus</name>
    <dbReference type="NCBI Taxonomy" id="261099"/>
    <lineage>
        <taxon>Eukaryota</taxon>
        <taxon>Fungi</taxon>
        <taxon>Fungi incertae sedis</taxon>
        <taxon>Chytridiomycota</taxon>
        <taxon>Chytridiomycota incertae sedis</taxon>
        <taxon>Chytridiomycetes</taxon>
        <taxon>Rhizophydiales</taxon>
        <taxon>Terramycetaceae</taxon>
        <taxon>Boothiomyces</taxon>
    </lineage>
</organism>
<evidence type="ECO:0000256" key="1">
    <source>
        <dbReference type="ARBA" id="ARBA00004613"/>
    </source>
</evidence>
<evidence type="ECO:0000256" key="12">
    <source>
        <dbReference type="PIRSR" id="PIRSR601842-2"/>
    </source>
</evidence>
<keyword evidence="4 13" id="KW-0645">Protease</keyword>
<dbReference type="SUPFAM" id="SSF55486">
    <property type="entry name" value="Metalloproteases ('zincins'), catalytic domain"/>
    <property type="match status" value="1"/>
</dbReference>